<gene>
    <name evidence="4" type="ORF">RM574_19195</name>
</gene>
<feature type="compositionally biased region" description="Basic and acidic residues" evidence="1">
    <location>
        <begin position="107"/>
        <end position="117"/>
    </location>
</feature>
<comment type="caution">
    <text evidence="4">The sequence shown here is derived from an EMBL/GenBank/DDBJ whole genome shotgun (WGS) entry which is preliminary data.</text>
</comment>
<evidence type="ECO:0000313" key="5">
    <source>
        <dbReference type="Proteomes" id="UP001183607"/>
    </source>
</evidence>
<feature type="transmembrane region" description="Helical" evidence="2">
    <location>
        <begin position="157"/>
        <end position="179"/>
    </location>
</feature>
<dbReference type="EMBL" id="JAVRER010000030">
    <property type="protein sequence ID" value="MDT0417614.1"/>
    <property type="molecule type" value="Genomic_DNA"/>
</dbReference>
<dbReference type="RefSeq" id="WP_311677291.1">
    <property type="nucleotide sequence ID" value="NZ_JAVRER010000030.1"/>
</dbReference>
<keyword evidence="2" id="KW-0812">Transmembrane</keyword>
<feature type="signal peptide" evidence="3">
    <location>
        <begin position="1"/>
        <end position="27"/>
    </location>
</feature>
<dbReference type="Proteomes" id="UP001183607">
    <property type="component" value="Unassembled WGS sequence"/>
</dbReference>
<evidence type="ECO:0000313" key="4">
    <source>
        <dbReference type="EMBL" id="MDT0417614.1"/>
    </source>
</evidence>
<feature type="compositionally biased region" description="Low complexity" evidence="1">
    <location>
        <begin position="134"/>
        <end position="143"/>
    </location>
</feature>
<dbReference type="AlphaFoldDB" id="A0ABD5E880"/>
<evidence type="ECO:0000256" key="3">
    <source>
        <dbReference type="SAM" id="SignalP"/>
    </source>
</evidence>
<proteinExistence type="predicted"/>
<feature type="region of interest" description="Disordered" evidence="1">
    <location>
        <begin position="45"/>
        <end position="143"/>
    </location>
</feature>
<name>A0ABD5E880_9ACTN</name>
<feature type="compositionally biased region" description="Low complexity" evidence="1">
    <location>
        <begin position="50"/>
        <end position="59"/>
    </location>
</feature>
<protein>
    <submittedName>
        <fullName evidence="4">Uncharacterized protein</fullName>
    </submittedName>
</protein>
<organism evidence="4 5">
    <name type="scientific">Streptomyces evansiae</name>
    <dbReference type="NCBI Taxonomy" id="3075535"/>
    <lineage>
        <taxon>Bacteria</taxon>
        <taxon>Bacillati</taxon>
        <taxon>Actinomycetota</taxon>
        <taxon>Actinomycetes</taxon>
        <taxon>Kitasatosporales</taxon>
        <taxon>Streptomycetaceae</taxon>
        <taxon>Streptomyces</taxon>
    </lineage>
</organism>
<accession>A0ABD5E880</accession>
<evidence type="ECO:0000256" key="1">
    <source>
        <dbReference type="SAM" id="MobiDB-lite"/>
    </source>
</evidence>
<evidence type="ECO:0000256" key="2">
    <source>
        <dbReference type="SAM" id="Phobius"/>
    </source>
</evidence>
<keyword evidence="2" id="KW-1133">Transmembrane helix</keyword>
<feature type="chain" id="PRO_5044842680" evidence="3">
    <location>
        <begin position="28"/>
        <end position="184"/>
    </location>
</feature>
<reference evidence="5" key="1">
    <citation type="submission" date="2023-07" db="EMBL/GenBank/DDBJ databases">
        <title>30 novel species of actinomycetes from the DSMZ collection.</title>
        <authorList>
            <person name="Nouioui I."/>
        </authorList>
    </citation>
    <scope>NUCLEOTIDE SEQUENCE [LARGE SCALE GENOMIC DNA]</scope>
    <source>
        <strain evidence="5">DSM 41982</strain>
    </source>
</reference>
<keyword evidence="3" id="KW-0732">Signal</keyword>
<feature type="compositionally biased region" description="Low complexity" evidence="1">
    <location>
        <begin position="78"/>
        <end position="87"/>
    </location>
</feature>
<sequence length="184" mass="18056">MGSPHVTLCAATALLAAVLGPQGAALAASTSASAAPERPLVRAETCLTRPATPDAASAPTPYPSCPPRVTIGPRPPRAARQAHAPEPAGHDGTGSAGHDATGVTGRDASDSARHDATEATGRAATNSARHDATEPTGRAATERAAAVPVARAAGPSAAQAVVGLLLAATAALVVALGVLRRGRR</sequence>
<keyword evidence="2" id="KW-0472">Membrane</keyword>